<gene>
    <name evidence="2" type="ORF">SAMEA3545359_02764</name>
</gene>
<dbReference type="CDD" id="cd04301">
    <property type="entry name" value="NAT_SF"/>
    <property type="match status" value="1"/>
</dbReference>
<feature type="domain" description="N-acetyltransferase" evidence="1">
    <location>
        <begin position="5"/>
        <end position="146"/>
    </location>
</feature>
<reference evidence="2" key="1">
    <citation type="submission" date="2015-09" db="EMBL/GenBank/DDBJ databases">
        <authorList>
            <consortium name="Pathogen Informatics"/>
        </authorList>
    </citation>
    <scope>NUCLEOTIDE SEQUENCE</scope>
    <source>
        <strain evidence="2">2789STDY5834896</strain>
    </source>
</reference>
<dbReference type="GO" id="GO:0004343">
    <property type="term" value="F:glucosamine 6-phosphate N-acetyltransferase activity"/>
    <property type="evidence" value="ECO:0007669"/>
    <property type="project" value="TreeGrafter"/>
</dbReference>
<proteinExistence type="predicted"/>
<sequence length="146" mass="16302">MEYIAKWVEGTPQQQDAYDLRLQVFVDEQGFAREVELDEIDRTAWHLVLYAPDGTPAAVGRTFPAPGQPGTYTVGRICVAKSHRRSGLGARLLDEIHARLRAAGAKTAQLHAQVQVQPFYQRCGYTAVGSPFIEDGWPHITMQRPL</sequence>
<dbReference type="InterPro" id="IPR000182">
    <property type="entry name" value="GNAT_dom"/>
</dbReference>
<evidence type="ECO:0000259" key="1">
    <source>
        <dbReference type="PROSITE" id="PS51186"/>
    </source>
</evidence>
<dbReference type="InterPro" id="IPR016181">
    <property type="entry name" value="Acyl_CoA_acyltransferase"/>
</dbReference>
<dbReference type="PROSITE" id="PS51186">
    <property type="entry name" value="GNAT"/>
    <property type="match status" value="1"/>
</dbReference>
<evidence type="ECO:0000313" key="2">
    <source>
        <dbReference type="EMBL" id="SCJ90775.1"/>
    </source>
</evidence>
<protein>
    <submittedName>
        <fullName evidence="2">Putative acyltransferase</fullName>
    </submittedName>
</protein>
<dbReference type="Pfam" id="PF13673">
    <property type="entry name" value="Acetyltransf_10"/>
    <property type="match status" value="1"/>
</dbReference>
<dbReference type="EMBL" id="FMHG01000004">
    <property type="protein sequence ID" value="SCJ90775.1"/>
    <property type="molecule type" value="Genomic_DNA"/>
</dbReference>
<keyword evidence="2" id="KW-0808">Transferase</keyword>
<dbReference type="SUPFAM" id="SSF55729">
    <property type="entry name" value="Acyl-CoA N-acyltransferases (Nat)"/>
    <property type="match status" value="1"/>
</dbReference>
<dbReference type="PANTHER" id="PTHR13355">
    <property type="entry name" value="GLUCOSAMINE 6-PHOSPHATE N-ACETYLTRANSFERASE"/>
    <property type="match status" value="1"/>
</dbReference>
<accession>A0A1C6KA10</accession>
<dbReference type="Gene3D" id="3.40.630.30">
    <property type="match status" value="1"/>
</dbReference>
<dbReference type="AlphaFoldDB" id="A0A1C6KA10"/>
<name>A0A1C6KA10_9FIRM</name>
<dbReference type="InterPro" id="IPR039143">
    <property type="entry name" value="GNPNAT1-like"/>
</dbReference>
<organism evidence="2">
    <name type="scientific">uncultured Anaerotruncus sp</name>
    <dbReference type="NCBI Taxonomy" id="905011"/>
    <lineage>
        <taxon>Bacteria</taxon>
        <taxon>Bacillati</taxon>
        <taxon>Bacillota</taxon>
        <taxon>Clostridia</taxon>
        <taxon>Eubacteriales</taxon>
        <taxon>Oscillospiraceae</taxon>
        <taxon>Anaerotruncus</taxon>
        <taxon>environmental samples</taxon>
    </lineage>
</organism>
<dbReference type="PANTHER" id="PTHR13355:SF11">
    <property type="entry name" value="GLUCOSAMINE 6-PHOSPHATE N-ACETYLTRANSFERASE"/>
    <property type="match status" value="1"/>
</dbReference>
<keyword evidence="2" id="KW-0012">Acyltransferase</keyword>